<sequence>MTFVPGQSRRATPSAPSRRTVLQAGSLVLLLGAQQIARGATILAVRVWPAPEYSRVTIESDGQLTTKQLFVTTPPRLAVDIEGIDLSPELRELVAKVKADDPNIAGIRVGQNTPGVVRLVIDLKQAALPQVFTLQPVAAYGHRLVLDLYPANPVDPLEALIAERLRAAPTAAATAATAPLAPIPQPDTATRPPEKDPLGELMAQRATRALPSEAAQTVPAAATVATAAAPAQPPARSPSAPRASATQTDRIIIVALDPGHGGEDPGAIGPGGTREKDVVLRVAHLLRDRINATTVGGNPMRAYLTRDGDFFVPLGTRVEKARRVQADLFVSIHADAFTTPAARGASVFALSQGGASSTAARWLANKENQADLVGGINVQSKDQHVQRALLDMSTTAQINDSLRLGTVLLGEIGTVGKLHKPRVEQAGFAVLKAPDIPSVLVETAFISNPEEEARLRSTAYQVQLADALMRGITRYFAKNPPLARSRSV</sequence>
<dbReference type="SUPFAM" id="SSF53187">
    <property type="entry name" value="Zn-dependent exopeptidases"/>
    <property type="match status" value="1"/>
</dbReference>
<evidence type="ECO:0000256" key="6">
    <source>
        <dbReference type="ARBA" id="ARBA00022764"/>
    </source>
</evidence>
<dbReference type="Gene3D" id="3.40.630.40">
    <property type="entry name" value="Zn-dependent exopeptidases"/>
    <property type="match status" value="1"/>
</dbReference>
<feature type="region of interest" description="Disordered" evidence="10">
    <location>
        <begin position="173"/>
        <end position="197"/>
    </location>
</feature>
<dbReference type="EMBL" id="CP021366">
    <property type="protein sequence ID" value="ART59737.1"/>
    <property type="molecule type" value="Genomic_DNA"/>
</dbReference>
<dbReference type="CDD" id="cd02696">
    <property type="entry name" value="MurNAc-LAA"/>
    <property type="match status" value="1"/>
</dbReference>
<evidence type="ECO:0000256" key="1">
    <source>
        <dbReference type="ARBA" id="ARBA00001561"/>
    </source>
</evidence>
<comment type="subcellular location">
    <subcellularLocation>
        <location evidence="2">Periplasm</location>
    </subcellularLocation>
</comment>
<feature type="compositionally biased region" description="Low complexity" evidence="10">
    <location>
        <begin position="237"/>
        <end position="247"/>
    </location>
</feature>
<dbReference type="PANTHER" id="PTHR30404">
    <property type="entry name" value="N-ACETYLMURAMOYL-L-ALANINE AMIDASE"/>
    <property type="match status" value="1"/>
</dbReference>
<dbReference type="FunFam" id="3.40.630.40:FF:000001">
    <property type="entry name" value="N-acetylmuramoyl-L-alanine amidase"/>
    <property type="match status" value="1"/>
</dbReference>
<keyword evidence="5" id="KW-0732">Signal</keyword>
<evidence type="ECO:0000256" key="5">
    <source>
        <dbReference type="ARBA" id="ARBA00022729"/>
    </source>
</evidence>
<evidence type="ECO:0000256" key="9">
    <source>
        <dbReference type="ARBA" id="ARBA00074581"/>
    </source>
</evidence>
<evidence type="ECO:0000256" key="2">
    <source>
        <dbReference type="ARBA" id="ARBA00004418"/>
    </source>
</evidence>
<keyword evidence="6" id="KW-0574">Periplasm</keyword>
<dbReference type="InterPro" id="IPR050695">
    <property type="entry name" value="N-acetylmuramoyl_amidase_3"/>
</dbReference>
<dbReference type="PANTHER" id="PTHR30404:SF0">
    <property type="entry name" value="N-ACETYLMURAMOYL-L-ALANINE AMIDASE AMIC"/>
    <property type="match status" value="1"/>
</dbReference>
<protein>
    <recommendedName>
        <fullName evidence="9">N-acetylmuramoyl-L-alanine amidase AmiC</fullName>
        <ecNumber evidence="4">3.5.1.28</ecNumber>
    </recommendedName>
</protein>
<dbReference type="AlphaFoldDB" id="A0A240UE16"/>
<dbReference type="KEGG" id="acip:CBP36_13685"/>
<dbReference type="GO" id="GO:0030288">
    <property type="term" value="C:outer membrane-bounded periplasmic space"/>
    <property type="evidence" value="ECO:0007669"/>
    <property type="project" value="TreeGrafter"/>
</dbReference>
<organism evidence="12 13">
    <name type="scientific">Acidovorax carolinensis</name>
    <dbReference type="NCBI Taxonomy" id="553814"/>
    <lineage>
        <taxon>Bacteria</taxon>
        <taxon>Pseudomonadati</taxon>
        <taxon>Pseudomonadota</taxon>
        <taxon>Betaproteobacteria</taxon>
        <taxon>Burkholderiales</taxon>
        <taxon>Comamonadaceae</taxon>
        <taxon>Acidovorax</taxon>
    </lineage>
</organism>
<evidence type="ECO:0000256" key="8">
    <source>
        <dbReference type="ARBA" id="ARBA00023316"/>
    </source>
</evidence>
<keyword evidence="13" id="KW-1185">Reference proteome</keyword>
<evidence type="ECO:0000313" key="12">
    <source>
        <dbReference type="EMBL" id="ART59737.1"/>
    </source>
</evidence>
<name>A0A240UE16_9BURK</name>
<accession>A0A240UE16</accession>
<dbReference type="Gene3D" id="2.60.40.3500">
    <property type="match status" value="1"/>
</dbReference>
<evidence type="ECO:0000256" key="3">
    <source>
        <dbReference type="ARBA" id="ARBA00010860"/>
    </source>
</evidence>
<evidence type="ECO:0000256" key="10">
    <source>
        <dbReference type="SAM" id="MobiDB-lite"/>
    </source>
</evidence>
<dbReference type="GO" id="GO:0071555">
    <property type="term" value="P:cell wall organization"/>
    <property type="evidence" value="ECO:0007669"/>
    <property type="project" value="UniProtKB-KW"/>
</dbReference>
<evidence type="ECO:0000259" key="11">
    <source>
        <dbReference type="SMART" id="SM00646"/>
    </source>
</evidence>
<evidence type="ECO:0000256" key="7">
    <source>
        <dbReference type="ARBA" id="ARBA00022801"/>
    </source>
</evidence>
<evidence type="ECO:0000256" key="4">
    <source>
        <dbReference type="ARBA" id="ARBA00011901"/>
    </source>
</evidence>
<dbReference type="Pfam" id="PF01520">
    <property type="entry name" value="Amidase_3"/>
    <property type="match status" value="1"/>
</dbReference>
<feature type="domain" description="MurNAc-LAA" evidence="11">
    <location>
        <begin position="318"/>
        <end position="473"/>
    </location>
</feature>
<dbReference type="OrthoDB" id="9806267at2"/>
<feature type="region of interest" description="Disordered" evidence="10">
    <location>
        <begin position="224"/>
        <end position="247"/>
    </location>
</feature>
<comment type="catalytic activity">
    <reaction evidence="1">
        <text>Hydrolyzes the link between N-acetylmuramoyl residues and L-amino acid residues in certain cell-wall glycopeptides.</text>
        <dbReference type="EC" id="3.5.1.28"/>
    </reaction>
</comment>
<evidence type="ECO:0000313" key="13">
    <source>
        <dbReference type="Proteomes" id="UP000194440"/>
    </source>
</evidence>
<proteinExistence type="inferred from homology"/>
<dbReference type="Pfam" id="PF11741">
    <property type="entry name" value="AMIN"/>
    <property type="match status" value="1"/>
</dbReference>
<reference evidence="12" key="1">
    <citation type="submission" date="2017-05" db="EMBL/GenBank/DDBJ databases">
        <title>Polyphasic characterization of four soil-derived phenanthrene-degrading Acidovorax strains and proposal of Acidovorax phenanthrenivorans sp. nov.</title>
        <authorList>
            <person name="Singleton D."/>
            <person name="Lee J."/>
            <person name="Dickey A.N."/>
            <person name="Stroud A."/>
            <person name="Scholl E.H."/>
            <person name="Wright F.A."/>
            <person name="Aitken M.D."/>
        </authorList>
    </citation>
    <scope>NUCLEOTIDE SEQUENCE</scope>
    <source>
        <strain evidence="12">P4</strain>
    </source>
</reference>
<dbReference type="EC" id="3.5.1.28" evidence="4"/>
<keyword evidence="8" id="KW-0961">Cell wall biogenesis/degradation</keyword>
<dbReference type="SMART" id="SM00646">
    <property type="entry name" value="Ami_3"/>
    <property type="match status" value="1"/>
</dbReference>
<keyword evidence="7" id="KW-0378">Hydrolase</keyword>
<dbReference type="GO" id="GO:0009253">
    <property type="term" value="P:peptidoglycan catabolic process"/>
    <property type="evidence" value="ECO:0007669"/>
    <property type="project" value="InterPro"/>
</dbReference>
<comment type="similarity">
    <text evidence="3">Belongs to the N-acetylmuramoyl-L-alanine amidase 3 family.</text>
</comment>
<dbReference type="InterPro" id="IPR002508">
    <property type="entry name" value="MurNAc-LAA_cat"/>
</dbReference>
<dbReference type="GO" id="GO:0008745">
    <property type="term" value="F:N-acetylmuramoyl-L-alanine amidase activity"/>
    <property type="evidence" value="ECO:0007669"/>
    <property type="project" value="UniProtKB-EC"/>
</dbReference>
<dbReference type="InterPro" id="IPR021731">
    <property type="entry name" value="AMIN_dom"/>
</dbReference>
<dbReference type="RefSeq" id="WP_086927805.1">
    <property type="nucleotide sequence ID" value="NZ_CP021362.1"/>
</dbReference>
<gene>
    <name evidence="12" type="ORF">CBP36_13685</name>
</gene>
<dbReference type="KEGG" id="acis:CBP35_05245"/>
<dbReference type="Proteomes" id="UP000194440">
    <property type="component" value="Chromosome"/>
</dbReference>